<organism evidence="2 3">
    <name type="scientific">Akkermansia muciniphila (strain ATCC BAA-835 / DSM 22959 / JCM 33894 / BCRC 81048 / CCUG 64013 / CIP 107961 / Muc)</name>
    <dbReference type="NCBI Taxonomy" id="349741"/>
    <lineage>
        <taxon>Bacteria</taxon>
        <taxon>Pseudomonadati</taxon>
        <taxon>Verrucomicrobiota</taxon>
        <taxon>Verrucomicrobiia</taxon>
        <taxon>Verrucomicrobiales</taxon>
        <taxon>Akkermansiaceae</taxon>
        <taxon>Akkermansia</taxon>
    </lineage>
</organism>
<dbReference type="HOGENOM" id="CLU_1438295_0_0_0"/>
<evidence type="ECO:0000313" key="2">
    <source>
        <dbReference type="EMBL" id="ACD05167.1"/>
    </source>
</evidence>
<reference evidence="3" key="1">
    <citation type="journal article" date="2011" name="PLoS ONE">
        <title>The genome of Akkermansia muciniphila, a dedicated intestinal mucin degrader, and its use in exploring intestinal metagenomes.</title>
        <authorList>
            <person name="van Passel M.W."/>
            <person name="Kant R."/>
            <person name="Zoetendal E.G."/>
            <person name="Plugge C.M."/>
            <person name="Derrien M."/>
            <person name="Malfatti S.A."/>
            <person name="Chain P.S."/>
            <person name="Woyke T."/>
            <person name="Palva A."/>
            <person name="de Vos W.M."/>
            <person name="Smidt H."/>
        </authorList>
    </citation>
    <scope>NUCLEOTIDE SEQUENCE [LARGE SCALE GENOMIC DNA]</scope>
    <source>
        <strain evidence="3">ATCC BAA-835 / DSM 22959 / JCM 33894 / BCRC 81048 / CCUG 64013 / CIP 107961 / Muc</strain>
    </source>
</reference>
<accession>B2UKP4</accession>
<evidence type="ECO:0000313" key="3">
    <source>
        <dbReference type="Proteomes" id="UP000001031"/>
    </source>
</evidence>
<dbReference type="EMBL" id="CP001071">
    <property type="protein sequence ID" value="ACD05167.1"/>
    <property type="molecule type" value="Genomic_DNA"/>
</dbReference>
<protein>
    <recommendedName>
        <fullName evidence="4">DUF5117 domain-containing protein</fullName>
    </recommendedName>
</protein>
<feature type="signal peptide" evidence="1">
    <location>
        <begin position="1"/>
        <end position="21"/>
    </location>
</feature>
<sequence>MDKTSLFCCLLSGLMALSVSATSPVATQAEVSGDISLRGIARLLQKSDIVLAVVIYKTVETTQETIFYARVIQSLRGDIPVEALVQWRGAANNLPVGGSPKTELYSSCNLSYVLATSKEVEKLLGTPEDFIPADSIYGLASYNLGNDVSFFPMTESNSGRAMKKLLRIEPAKITEESEAARFQPESGE</sequence>
<feature type="chain" id="PRO_5002781652" description="DUF5117 domain-containing protein" evidence="1">
    <location>
        <begin position="22"/>
        <end position="188"/>
    </location>
</feature>
<dbReference type="KEGG" id="amu:Amuc_1343"/>
<dbReference type="PaxDb" id="349741-Amuc_1343"/>
<proteinExistence type="predicted"/>
<dbReference type="Proteomes" id="UP000001031">
    <property type="component" value="Chromosome"/>
</dbReference>
<evidence type="ECO:0008006" key="4">
    <source>
        <dbReference type="Google" id="ProtNLM"/>
    </source>
</evidence>
<dbReference type="BioCyc" id="AMUC349741:G1GBX-1430-MONOMER"/>
<keyword evidence="1" id="KW-0732">Signal</keyword>
<dbReference type="RefSeq" id="WP_012420382.1">
    <property type="nucleotide sequence ID" value="NC_010655.1"/>
</dbReference>
<keyword evidence="3" id="KW-1185">Reference proteome</keyword>
<dbReference type="AlphaFoldDB" id="B2UKP4"/>
<evidence type="ECO:0000256" key="1">
    <source>
        <dbReference type="SAM" id="SignalP"/>
    </source>
</evidence>
<dbReference type="STRING" id="349741.Amuc_1343"/>
<name>B2UKP4_AKKM8</name>
<gene>
    <name evidence="2" type="ordered locus">Amuc_1343</name>
</gene>